<evidence type="ECO:0000313" key="1">
    <source>
        <dbReference type="EMBL" id="GGX29217.1"/>
    </source>
</evidence>
<accession>A0ABQ2XRL4</accession>
<sequence length="64" mass="7224">MEDWISWLALAPVALSAVGAIAYEVLGRLNVSARLHTLVTALLRFMPTAHRHLPRKRHEDAHDE</sequence>
<comment type="caution">
    <text evidence="1">The sequence shown here is derived from an EMBL/GenBank/DDBJ whole genome shotgun (WGS) entry which is preliminary data.</text>
</comment>
<protein>
    <submittedName>
        <fullName evidence="1">Uncharacterized protein</fullName>
    </submittedName>
</protein>
<keyword evidence="2" id="KW-1185">Reference proteome</keyword>
<evidence type="ECO:0000313" key="2">
    <source>
        <dbReference type="Proteomes" id="UP000617743"/>
    </source>
</evidence>
<reference evidence="2" key="1">
    <citation type="journal article" date="2019" name="Int. J. Syst. Evol. Microbiol.">
        <title>The Global Catalogue of Microorganisms (GCM) 10K type strain sequencing project: providing services to taxonomists for standard genome sequencing and annotation.</title>
        <authorList>
            <consortium name="The Broad Institute Genomics Platform"/>
            <consortium name="The Broad Institute Genome Sequencing Center for Infectious Disease"/>
            <person name="Wu L."/>
            <person name="Ma J."/>
        </authorList>
    </citation>
    <scope>NUCLEOTIDE SEQUENCE [LARGE SCALE GENOMIC DNA]</scope>
    <source>
        <strain evidence="2">JCM 4866</strain>
    </source>
</reference>
<dbReference type="Proteomes" id="UP000617743">
    <property type="component" value="Unassembled WGS sequence"/>
</dbReference>
<organism evidence="1 2">
    <name type="scientific">Streptomyces lomondensis</name>
    <dbReference type="NCBI Taxonomy" id="68229"/>
    <lineage>
        <taxon>Bacteria</taxon>
        <taxon>Bacillati</taxon>
        <taxon>Actinomycetota</taxon>
        <taxon>Actinomycetes</taxon>
        <taxon>Kitasatosporales</taxon>
        <taxon>Streptomycetaceae</taxon>
        <taxon>Streptomyces</taxon>
    </lineage>
</organism>
<proteinExistence type="predicted"/>
<dbReference type="EMBL" id="BMWC01000014">
    <property type="protein sequence ID" value="GGX29217.1"/>
    <property type="molecule type" value="Genomic_DNA"/>
</dbReference>
<gene>
    <name evidence="1" type="ORF">GCM10010383_69790</name>
</gene>
<name>A0ABQ2XRL4_9ACTN</name>